<evidence type="ECO:0000313" key="2">
    <source>
        <dbReference type="EMBL" id="EYB90666.1"/>
    </source>
</evidence>
<dbReference type="AlphaFoldDB" id="A0A016SJZ1"/>
<evidence type="ECO:0000256" key="1">
    <source>
        <dbReference type="SAM" id="MobiDB-lite"/>
    </source>
</evidence>
<sequence length="373" mass="42186">MSDVKDIENQKNLILSALVAPSERKISRISLRKTSGLGEDYVDVVVDPFPALPINIRVPSLRKNPTDDTQSTTNIHRKKYTDEDRLKQWENLEVLPDTAASAALAQLALNRKESIKPDGAKKTFIPMKRNLQRTTSLDWSEKLFRVTKPKLRFTSQMNCQQLSLDVSDMDSAKEDLKIVSASLAKRKIGMQLKAEPPKEEPIVEEKLCQSVEQPPKEIEAVDSSIVPSPPITPTIEKPLMLSPEGGAQGSPMCSRKLTPMPRDLQPRHPPIRIRYALFEPLNWIYDSCRTDEEFDEKWNAVAEANHRFQQSIPHPKPAPISPPATQSGRRHSFDRSIGFAKRTINRTAHYFMQMLRDTVSSLRIFRPVGPPGL</sequence>
<dbReference type="EMBL" id="JARK01001552">
    <property type="protein sequence ID" value="EYB90666.1"/>
    <property type="molecule type" value="Genomic_DNA"/>
</dbReference>
<name>A0A016SJZ1_9BILA</name>
<keyword evidence="3" id="KW-1185">Reference proteome</keyword>
<protein>
    <submittedName>
        <fullName evidence="2">Uncharacterized protein</fullName>
    </submittedName>
</protein>
<comment type="caution">
    <text evidence="2">The sequence shown here is derived from an EMBL/GenBank/DDBJ whole genome shotgun (WGS) entry which is preliminary data.</text>
</comment>
<accession>A0A016SJZ1</accession>
<feature type="region of interest" description="Disordered" evidence="1">
    <location>
        <begin position="309"/>
        <end position="335"/>
    </location>
</feature>
<gene>
    <name evidence="2" type="primary">Acey_s0216.g2374</name>
    <name evidence="2" type="ORF">Y032_0216g2374</name>
</gene>
<evidence type="ECO:0000313" key="3">
    <source>
        <dbReference type="Proteomes" id="UP000024635"/>
    </source>
</evidence>
<reference evidence="3" key="1">
    <citation type="journal article" date="2015" name="Nat. Genet.">
        <title>The genome and transcriptome of the zoonotic hookworm Ancylostoma ceylanicum identify infection-specific gene families.</title>
        <authorList>
            <person name="Schwarz E.M."/>
            <person name="Hu Y."/>
            <person name="Antoshechkin I."/>
            <person name="Miller M.M."/>
            <person name="Sternberg P.W."/>
            <person name="Aroian R.V."/>
        </authorList>
    </citation>
    <scope>NUCLEOTIDE SEQUENCE</scope>
    <source>
        <strain evidence="3">HY135</strain>
    </source>
</reference>
<dbReference type="Proteomes" id="UP000024635">
    <property type="component" value="Unassembled WGS sequence"/>
</dbReference>
<organism evidence="2 3">
    <name type="scientific">Ancylostoma ceylanicum</name>
    <dbReference type="NCBI Taxonomy" id="53326"/>
    <lineage>
        <taxon>Eukaryota</taxon>
        <taxon>Metazoa</taxon>
        <taxon>Ecdysozoa</taxon>
        <taxon>Nematoda</taxon>
        <taxon>Chromadorea</taxon>
        <taxon>Rhabditida</taxon>
        <taxon>Rhabditina</taxon>
        <taxon>Rhabditomorpha</taxon>
        <taxon>Strongyloidea</taxon>
        <taxon>Ancylostomatidae</taxon>
        <taxon>Ancylostomatinae</taxon>
        <taxon>Ancylostoma</taxon>
    </lineage>
</organism>
<proteinExistence type="predicted"/>
<dbReference type="OrthoDB" id="5869813at2759"/>